<dbReference type="Proteomes" id="UP001472677">
    <property type="component" value="Unassembled WGS sequence"/>
</dbReference>
<reference evidence="2 3" key="1">
    <citation type="journal article" date="2024" name="G3 (Bethesda)">
        <title>Genome assembly of Hibiscus sabdariffa L. provides insights into metabolisms of medicinal natural products.</title>
        <authorList>
            <person name="Kim T."/>
        </authorList>
    </citation>
    <scope>NUCLEOTIDE SEQUENCE [LARGE SCALE GENOMIC DNA]</scope>
    <source>
        <strain evidence="2">TK-2024</strain>
        <tissue evidence="2">Old leaves</tissue>
    </source>
</reference>
<proteinExistence type="predicted"/>
<protein>
    <submittedName>
        <fullName evidence="2">Uncharacterized protein</fullName>
    </submittedName>
</protein>
<dbReference type="EMBL" id="JBBPBM010000004">
    <property type="protein sequence ID" value="KAK8589814.1"/>
    <property type="molecule type" value="Genomic_DNA"/>
</dbReference>
<keyword evidence="3" id="KW-1185">Reference proteome</keyword>
<name>A0ABR2G0L0_9ROSI</name>
<comment type="caution">
    <text evidence="2">The sequence shown here is derived from an EMBL/GenBank/DDBJ whole genome shotgun (WGS) entry which is preliminary data.</text>
</comment>
<feature type="compositionally biased region" description="Low complexity" evidence="1">
    <location>
        <begin position="94"/>
        <end position="103"/>
    </location>
</feature>
<accession>A0ABR2G0L0</accession>
<evidence type="ECO:0000256" key="1">
    <source>
        <dbReference type="SAM" id="MobiDB-lite"/>
    </source>
</evidence>
<evidence type="ECO:0000313" key="3">
    <source>
        <dbReference type="Proteomes" id="UP001472677"/>
    </source>
</evidence>
<sequence length="136" mass="14708">MALRRLQYIEGCLTLTGHFTFLSSAPRSKDFFLCLFREGALAGISSTAVSVYSSPSETSLTKSSETSSLIASSTDFFFFCFLLEDQSRASPSENPSNKILSPSSSPPNLPVSFTLILEFLSKIPPSPIPSLVVQEG</sequence>
<feature type="region of interest" description="Disordered" evidence="1">
    <location>
        <begin position="88"/>
        <end position="107"/>
    </location>
</feature>
<gene>
    <name evidence="2" type="ORF">V6N12_024205</name>
</gene>
<organism evidence="2 3">
    <name type="scientific">Hibiscus sabdariffa</name>
    <name type="common">roselle</name>
    <dbReference type="NCBI Taxonomy" id="183260"/>
    <lineage>
        <taxon>Eukaryota</taxon>
        <taxon>Viridiplantae</taxon>
        <taxon>Streptophyta</taxon>
        <taxon>Embryophyta</taxon>
        <taxon>Tracheophyta</taxon>
        <taxon>Spermatophyta</taxon>
        <taxon>Magnoliopsida</taxon>
        <taxon>eudicotyledons</taxon>
        <taxon>Gunneridae</taxon>
        <taxon>Pentapetalae</taxon>
        <taxon>rosids</taxon>
        <taxon>malvids</taxon>
        <taxon>Malvales</taxon>
        <taxon>Malvaceae</taxon>
        <taxon>Malvoideae</taxon>
        <taxon>Hibiscus</taxon>
    </lineage>
</organism>
<evidence type="ECO:0000313" key="2">
    <source>
        <dbReference type="EMBL" id="KAK8589814.1"/>
    </source>
</evidence>